<evidence type="ECO:0000313" key="6">
    <source>
        <dbReference type="EMBL" id="NJW54522.1"/>
    </source>
</evidence>
<evidence type="ECO:0000256" key="2">
    <source>
        <dbReference type="ARBA" id="ARBA00022692"/>
    </source>
</evidence>
<dbReference type="EMBL" id="JAAVJR010000253">
    <property type="protein sequence ID" value="NJW54522.1"/>
    <property type="molecule type" value="Genomic_DNA"/>
</dbReference>
<dbReference type="Pfam" id="PF01988">
    <property type="entry name" value="VIT1"/>
    <property type="match status" value="1"/>
</dbReference>
<feature type="transmembrane region" description="Helical" evidence="5">
    <location>
        <begin position="47"/>
        <end position="72"/>
    </location>
</feature>
<feature type="transmembrane region" description="Helical" evidence="5">
    <location>
        <begin position="20"/>
        <end position="41"/>
    </location>
</feature>
<evidence type="ECO:0000313" key="7">
    <source>
        <dbReference type="Proteomes" id="UP000703674"/>
    </source>
</evidence>
<keyword evidence="7" id="KW-1185">Reference proteome</keyword>
<keyword evidence="2 5" id="KW-0812">Transmembrane</keyword>
<keyword evidence="4 5" id="KW-0472">Membrane</keyword>
<dbReference type="PANTHER" id="PTHR31851">
    <property type="entry name" value="FE(2+)/MN(2+) TRANSPORTER PCL1"/>
    <property type="match status" value="1"/>
</dbReference>
<comment type="caution">
    <text evidence="6">The sequence shown here is derived from an EMBL/GenBank/DDBJ whole genome shotgun (WGS) entry which is preliminary data.</text>
</comment>
<dbReference type="RefSeq" id="WP_209310033.1">
    <property type="nucleotide sequence ID" value="NZ_JAAVJR010000253.1"/>
</dbReference>
<organism evidence="6 7">
    <name type="scientific">Salinimicrobium oceani</name>
    <dbReference type="NCBI Taxonomy" id="2722702"/>
    <lineage>
        <taxon>Bacteria</taxon>
        <taxon>Pseudomonadati</taxon>
        <taxon>Bacteroidota</taxon>
        <taxon>Flavobacteriia</taxon>
        <taxon>Flavobacteriales</taxon>
        <taxon>Flavobacteriaceae</taxon>
        <taxon>Salinimicrobium</taxon>
    </lineage>
</organism>
<proteinExistence type="predicted"/>
<evidence type="ECO:0000256" key="3">
    <source>
        <dbReference type="ARBA" id="ARBA00022989"/>
    </source>
</evidence>
<gene>
    <name evidence="6" type="ORF">HC175_16550</name>
</gene>
<evidence type="ECO:0000256" key="4">
    <source>
        <dbReference type="ARBA" id="ARBA00023136"/>
    </source>
</evidence>
<reference evidence="6 7" key="1">
    <citation type="submission" date="2020-03" db="EMBL/GenBank/DDBJ databases">
        <title>Salinimicrobium sp. nov, isolated from SCS.</title>
        <authorList>
            <person name="Cao W.R."/>
        </authorList>
    </citation>
    <scope>NUCLEOTIDE SEQUENCE [LARGE SCALE GENOMIC DNA]</scope>
    <source>
        <strain evidence="7">J15B91</strain>
    </source>
</reference>
<name>A0ABX1D210_9FLAO</name>
<evidence type="ECO:0008006" key="8">
    <source>
        <dbReference type="Google" id="ProtNLM"/>
    </source>
</evidence>
<feature type="non-terminal residue" evidence="6">
    <location>
        <position position="78"/>
    </location>
</feature>
<comment type="subcellular location">
    <subcellularLocation>
        <location evidence="1">Endomembrane system</location>
        <topology evidence="1">Multi-pass membrane protein</topology>
    </subcellularLocation>
</comment>
<evidence type="ECO:0000256" key="5">
    <source>
        <dbReference type="SAM" id="Phobius"/>
    </source>
</evidence>
<accession>A0ABX1D210</accession>
<sequence length="78" mass="8166">MQEKQLHSSGKILFFNKDYIAEFVYGGIDGAITTFAVVAGAEGASLGISVVVILGLANLIADGFSMSVGNFFSTKAEM</sequence>
<protein>
    <recommendedName>
        <fullName evidence="8">VIT family protein</fullName>
    </recommendedName>
</protein>
<dbReference type="Proteomes" id="UP000703674">
    <property type="component" value="Unassembled WGS sequence"/>
</dbReference>
<keyword evidence="3 5" id="KW-1133">Transmembrane helix</keyword>
<dbReference type="InterPro" id="IPR008217">
    <property type="entry name" value="Ccc1_fam"/>
</dbReference>
<evidence type="ECO:0000256" key="1">
    <source>
        <dbReference type="ARBA" id="ARBA00004127"/>
    </source>
</evidence>